<feature type="transmembrane region" description="Helical" evidence="6">
    <location>
        <begin position="125"/>
        <end position="141"/>
    </location>
</feature>
<dbReference type="RefSeq" id="WP_014642243.1">
    <property type="nucleotide sequence ID" value="NC_017668.1"/>
</dbReference>
<dbReference type="GO" id="GO:0005886">
    <property type="term" value="C:plasma membrane"/>
    <property type="evidence" value="ECO:0007669"/>
    <property type="project" value="UniProtKB-SubCell"/>
</dbReference>
<dbReference type="PANTHER" id="PTHR30250:SF26">
    <property type="entry name" value="PSMA PROTEIN"/>
    <property type="match status" value="1"/>
</dbReference>
<feature type="transmembrane region" description="Helical" evidence="6">
    <location>
        <begin position="436"/>
        <end position="454"/>
    </location>
</feature>
<reference evidence="7 8" key="1">
    <citation type="journal article" date="2013" name="Environ. Microbiol.">
        <title>Chloride and organic osmolytes: a hybrid strategy to cope with elevated salinities by the moderately halophilic, chloride-dependent bacterium Halobacillus halophilus.</title>
        <authorList>
            <person name="Saum S.H."/>
            <person name="Pfeiffer F."/>
            <person name="Palm P."/>
            <person name="Rampp M."/>
            <person name="Schuster S.C."/>
            <person name="Muller V."/>
            <person name="Oesterhelt D."/>
        </authorList>
    </citation>
    <scope>NUCLEOTIDE SEQUENCE [LARGE SCALE GENOMIC DNA]</scope>
    <source>
        <strain evidence="8">ATCC 35676 / DSM 2266 / JCM 20832 / KCTC 3685 / LMG 17431 / NBRC 102448 / NCIMB 2269</strain>
    </source>
</reference>
<feature type="transmembrane region" description="Helical" evidence="6">
    <location>
        <begin position="162"/>
        <end position="185"/>
    </location>
</feature>
<comment type="subcellular location">
    <subcellularLocation>
        <location evidence="1">Cell membrane</location>
        <topology evidence="1">Multi-pass membrane protein</topology>
    </subcellularLocation>
</comment>
<feature type="transmembrane region" description="Helical" evidence="6">
    <location>
        <begin position="45"/>
        <end position="69"/>
    </location>
</feature>
<dbReference type="KEGG" id="hhd:HBHAL_1978"/>
<sequence length="521" mass="59870">MRIQNSLRNMFFGVAGQLITIMMGFIVRTVFIYTLGIEYVGIEGLFTSILLMLSLANLGFDTAMIYSLYKPLAEGEKYKIQALMNLYKKAYRIVGFVVLAIGLFLLPFLPYLINGKGPVENIQTIYILFLLQSAASYFFIYKQSILIADQRNHIVSKIHSAFIIISNSLQILLLVFVGSYILVLVTQLSFRVFENMYIAKKVDRLYPYLRGMNKAVLYGDEKKRLFQDLYSLFLYKISGAVINGTDNILISMFIGITVVGIYSNYLLLLSTLTTLLSYIFYSLTASVGNLIVQNNREKKYHIFRVIRFSNFWVYGLCSICLWVLLDPFISLWIGEQYLLGSIVVGIIILNFYTTGMQGASTTYRETTGLFKKGKYRPIIAAGLNLALSLILVRVIGLTGIFLGTIFSRLMVYFWYDPYIIYKYVFNRPLKEHFIKYVSYTFVVAGAGLITKLAANQIQTNHQTLTLLLMGMLCLTIPNLIFYLFFRNSKEFNYLSSVLRNLYQNKFLKTYSKKYHIQNEKS</sequence>
<feature type="transmembrane region" description="Helical" evidence="6">
    <location>
        <begin position="466"/>
        <end position="485"/>
    </location>
</feature>
<feature type="transmembrane region" description="Helical" evidence="6">
    <location>
        <begin position="90"/>
        <end position="113"/>
    </location>
</feature>
<proteinExistence type="predicted"/>
<evidence type="ECO:0000256" key="6">
    <source>
        <dbReference type="SAM" id="Phobius"/>
    </source>
</evidence>
<feature type="transmembrane region" description="Helical" evidence="6">
    <location>
        <begin position="337"/>
        <end position="354"/>
    </location>
</feature>
<dbReference type="eggNOG" id="COG2244">
    <property type="taxonomic scope" value="Bacteria"/>
</dbReference>
<keyword evidence="2" id="KW-1003">Cell membrane</keyword>
<protein>
    <submittedName>
        <fullName evidence="7">Polysaccharide biosynthesis protein</fullName>
    </submittedName>
</protein>
<feature type="transmembrane region" description="Helical" evidence="6">
    <location>
        <begin position="398"/>
        <end position="415"/>
    </location>
</feature>
<evidence type="ECO:0000313" key="8">
    <source>
        <dbReference type="Proteomes" id="UP000007397"/>
    </source>
</evidence>
<gene>
    <name evidence="7" type="ordered locus">HBHAL_1978</name>
</gene>
<dbReference type="EMBL" id="HE717023">
    <property type="protein sequence ID" value="CCG44339.1"/>
    <property type="molecule type" value="Genomic_DNA"/>
</dbReference>
<dbReference type="PATRIC" id="fig|866895.3.peg.984"/>
<evidence type="ECO:0000256" key="1">
    <source>
        <dbReference type="ARBA" id="ARBA00004651"/>
    </source>
</evidence>
<evidence type="ECO:0000256" key="5">
    <source>
        <dbReference type="ARBA" id="ARBA00023136"/>
    </source>
</evidence>
<evidence type="ECO:0000256" key="3">
    <source>
        <dbReference type="ARBA" id="ARBA00022692"/>
    </source>
</evidence>
<keyword evidence="8" id="KW-1185">Reference proteome</keyword>
<dbReference type="STRING" id="866895.HBHAL_1978"/>
<dbReference type="InterPro" id="IPR050833">
    <property type="entry name" value="Poly_Biosynth_Transport"/>
</dbReference>
<accession>I0JJM1</accession>
<evidence type="ECO:0000256" key="2">
    <source>
        <dbReference type="ARBA" id="ARBA00022475"/>
    </source>
</evidence>
<keyword evidence="4 6" id="KW-1133">Transmembrane helix</keyword>
<evidence type="ECO:0000313" key="7">
    <source>
        <dbReference type="EMBL" id="CCG44339.1"/>
    </source>
</evidence>
<evidence type="ECO:0000256" key="4">
    <source>
        <dbReference type="ARBA" id="ARBA00022989"/>
    </source>
</evidence>
<feature type="transmembrane region" description="Helical" evidence="6">
    <location>
        <begin position="12"/>
        <end position="33"/>
    </location>
</feature>
<organism evidence="7 8">
    <name type="scientific">Halobacillus halophilus (strain ATCC 35676 / DSM 2266 / JCM 20832 / KCTC 3685 / LMG 17431 / NBRC 102448 / NCIMB 2269)</name>
    <name type="common">Sporosarcina halophila</name>
    <dbReference type="NCBI Taxonomy" id="866895"/>
    <lineage>
        <taxon>Bacteria</taxon>
        <taxon>Bacillati</taxon>
        <taxon>Bacillota</taxon>
        <taxon>Bacilli</taxon>
        <taxon>Bacillales</taxon>
        <taxon>Bacillaceae</taxon>
        <taxon>Halobacillus</taxon>
    </lineage>
</organism>
<name>I0JJM1_HALH3</name>
<keyword evidence="5 6" id="KW-0472">Membrane</keyword>
<dbReference type="AlphaFoldDB" id="I0JJM1"/>
<feature type="transmembrane region" description="Helical" evidence="6">
    <location>
        <begin position="248"/>
        <end position="281"/>
    </location>
</feature>
<keyword evidence="3 6" id="KW-0812">Transmembrane</keyword>
<dbReference type="PANTHER" id="PTHR30250">
    <property type="entry name" value="PST FAMILY PREDICTED COLANIC ACID TRANSPORTER"/>
    <property type="match status" value="1"/>
</dbReference>
<dbReference type="HOGENOM" id="CLU_040274_1_0_9"/>
<feature type="transmembrane region" description="Helical" evidence="6">
    <location>
        <begin position="302"/>
        <end position="325"/>
    </location>
</feature>
<dbReference type="Proteomes" id="UP000007397">
    <property type="component" value="Chromosome"/>
</dbReference>